<reference evidence="1 2" key="1">
    <citation type="submission" date="2021-09" db="EMBL/GenBank/DDBJ databases">
        <title>Genomic insights and catalytic innovation underlie evolution of tropane alkaloids biosynthesis.</title>
        <authorList>
            <person name="Wang Y.-J."/>
            <person name="Tian T."/>
            <person name="Huang J.-P."/>
            <person name="Huang S.-X."/>
        </authorList>
    </citation>
    <scope>NUCLEOTIDE SEQUENCE [LARGE SCALE GENOMIC DNA]</scope>
    <source>
        <strain evidence="1">KIB-2018</strain>
        <tissue evidence="1">Leaf</tissue>
    </source>
</reference>
<comment type="caution">
    <text evidence="1">The sequence shown here is derived from an EMBL/GenBank/DDBJ whole genome shotgun (WGS) entry which is preliminary data.</text>
</comment>
<accession>A0AAV8TC11</accession>
<evidence type="ECO:0000313" key="2">
    <source>
        <dbReference type="Proteomes" id="UP001159364"/>
    </source>
</evidence>
<proteinExistence type="predicted"/>
<protein>
    <submittedName>
        <fullName evidence="1">Uncharacterized protein</fullName>
    </submittedName>
</protein>
<dbReference type="AlphaFoldDB" id="A0AAV8TC11"/>
<dbReference type="EMBL" id="JAIWQS010000005">
    <property type="protein sequence ID" value="KAJ8763906.1"/>
    <property type="molecule type" value="Genomic_DNA"/>
</dbReference>
<organism evidence="1 2">
    <name type="scientific">Erythroxylum novogranatense</name>
    <dbReference type="NCBI Taxonomy" id="1862640"/>
    <lineage>
        <taxon>Eukaryota</taxon>
        <taxon>Viridiplantae</taxon>
        <taxon>Streptophyta</taxon>
        <taxon>Embryophyta</taxon>
        <taxon>Tracheophyta</taxon>
        <taxon>Spermatophyta</taxon>
        <taxon>Magnoliopsida</taxon>
        <taxon>eudicotyledons</taxon>
        <taxon>Gunneridae</taxon>
        <taxon>Pentapetalae</taxon>
        <taxon>rosids</taxon>
        <taxon>fabids</taxon>
        <taxon>Malpighiales</taxon>
        <taxon>Erythroxylaceae</taxon>
        <taxon>Erythroxylum</taxon>
    </lineage>
</organism>
<keyword evidence="2" id="KW-1185">Reference proteome</keyword>
<gene>
    <name evidence="1" type="ORF">K2173_003688</name>
</gene>
<name>A0AAV8TC11_9ROSI</name>
<evidence type="ECO:0000313" key="1">
    <source>
        <dbReference type="EMBL" id="KAJ8763906.1"/>
    </source>
</evidence>
<dbReference type="Proteomes" id="UP001159364">
    <property type="component" value="Linkage Group LG05"/>
</dbReference>
<sequence length="104" mass="11982">MLRQALAYQRKIWIRQICINGGYISQLEQQAKHVILPVCSKEKHVIVDKGEKSTHVEIVVGSSLLLKDGQILFLDINRYNLNKNGEIKDNTKFARDFTWVGKTK</sequence>